<protein>
    <submittedName>
        <fullName evidence="3">Uncharacterized protein</fullName>
    </submittedName>
</protein>
<keyword evidence="4" id="KW-1185">Reference proteome</keyword>
<evidence type="ECO:0000256" key="2">
    <source>
        <dbReference type="SAM" id="MobiDB-lite"/>
    </source>
</evidence>
<feature type="region of interest" description="Disordered" evidence="2">
    <location>
        <begin position="182"/>
        <end position="214"/>
    </location>
</feature>
<accession>A0A0C3AH60</accession>
<feature type="compositionally biased region" description="Low complexity" evidence="2">
    <location>
        <begin position="202"/>
        <end position="214"/>
    </location>
</feature>
<feature type="compositionally biased region" description="Polar residues" evidence="2">
    <location>
        <begin position="92"/>
        <end position="101"/>
    </location>
</feature>
<evidence type="ECO:0000313" key="4">
    <source>
        <dbReference type="Proteomes" id="UP000053989"/>
    </source>
</evidence>
<feature type="region of interest" description="Disordered" evidence="2">
    <location>
        <begin position="92"/>
        <end position="119"/>
    </location>
</feature>
<dbReference type="AlphaFoldDB" id="A0A0C3AH60"/>
<evidence type="ECO:0000256" key="1">
    <source>
        <dbReference type="SAM" id="Coils"/>
    </source>
</evidence>
<feature type="coiled-coil region" evidence="1">
    <location>
        <begin position="13"/>
        <end position="40"/>
    </location>
</feature>
<evidence type="ECO:0000313" key="3">
    <source>
        <dbReference type="EMBL" id="KIM64257.1"/>
    </source>
</evidence>
<dbReference type="OrthoDB" id="7690434at2759"/>
<sequence length="460" mass="49764">MLDQAVTPAGFTSRQLMERLKQLEAEVKALGVQMNAAQQQGKTALVVELQKARAAKSQVGLQIKQVITNHLRNMQANYTPATAANADGTRPLQSAVQNDNQPPVGAPGPSGDKSTSGALDDHKIQLSDAQSITQFWQSRGGTVNVSPSGTHQQGTNQTMPVPPEFAAQMQKLVDKQGIRPQSFGLVSQPSSTAPQDASPNPGATSSQGTQPQQQPVWHGMFSWVAPEATPQGAREMQVQIIALPVPQPSGNLLAHTWPTNMTLKFCKEPLQDPQELQTWVKGHQPSLVRFTTSPRANDQAMNNQSFASLIKLMGDRHIYAYTGWPLPNANYSENMIIFPVNTNFLGAVFPTSGLPNLPGRGNTLELVKPPADLRGVLSGLNLPPVIAAQLQGLDPAKQKEVILQFVRRAQLHRQQHQHQHQQIPSQPTQVLPAQEMGTMGMPNVNVSAAGNMGTNNFPVT</sequence>
<dbReference type="HOGENOM" id="CLU_594682_0_0_1"/>
<organism evidence="3 4">
    <name type="scientific">Scleroderma citrinum Foug A</name>
    <dbReference type="NCBI Taxonomy" id="1036808"/>
    <lineage>
        <taxon>Eukaryota</taxon>
        <taxon>Fungi</taxon>
        <taxon>Dikarya</taxon>
        <taxon>Basidiomycota</taxon>
        <taxon>Agaricomycotina</taxon>
        <taxon>Agaricomycetes</taxon>
        <taxon>Agaricomycetidae</taxon>
        <taxon>Boletales</taxon>
        <taxon>Sclerodermatineae</taxon>
        <taxon>Sclerodermataceae</taxon>
        <taxon>Scleroderma</taxon>
    </lineage>
</organism>
<proteinExistence type="predicted"/>
<name>A0A0C3AH60_9AGAM</name>
<dbReference type="EMBL" id="KN822029">
    <property type="protein sequence ID" value="KIM64257.1"/>
    <property type="molecule type" value="Genomic_DNA"/>
</dbReference>
<dbReference type="InParanoid" id="A0A0C3AH60"/>
<feature type="region of interest" description="Disordered" evidence="2">
    <location>
        <begin position="140"/>
        <end position="159"/>
    </location>
</feature>
<reference evidence="4" key="2">
    <citation type="submission" date="2015-01" db="EMBL/GenBank/DDBJ databases">
        <title>Evolutionary Origins and Diversification of the Mycorrhizal Mutualists.</title>
        <authorList>
            <consortium name="DOE Joint Genome Institute"/>
            <consortium name="Mycorrhizal Genomics Consortium"/>
            <person name="Kohler A."/>
            <person name="Kuo A."/>
            <person name="Nagy L.G."/>
            <person name="Floudas D."/>
            <person name="Copeland A."/>
            <person name="Barry K.W."/>
            <person name="Cichocki N."/>
            <person name="Veneault-Fourrey C."/>
            <person name="LaButti K."/>
            <person name="Lindquist E.A."/>
            <person name="Lipzen A."/>
            <person name="Lundell T."/>
            <person name="Morin E."/>
            <person name="Murat C."/>
            <person name="Riley R."/>
            <person name="Ohm R."/>
            <person name="Sun H."/>
            <person name="Tunlid A."/>
            <person name="Henrissat B."/>
            <person name="Grigoriev I.V."/>
            <person name="Hibbett D.S."/>
            <person name="Martin F."/>
        </authorList>
    </citation>
    <scope>NUCLEOTIDE SEQUENCE [LARGE SCALE GENOMIC DNA]</scope>
    <source>
        <strain evidence="4">Foug A</strain>
    </source>
</reference>
<dbReference type="Proteomes" id="UP000053989">
    <property type="component" value="Unassembled WGS sequence"/>
</dbReference>
<reference evidence="3 4" key="1">
    <citation type="submission" date="2014-04" db="EMBL/GenBank/DDBJ databases">
        <authorList>
            <consortium name="DOE Joint Genome Institute"/>
            <person name="Kuo A."/>
            <person name="Kohler A."/>
            <person name="Nagy L.G."/>
            <person name="Floudas D."/>
            <person name="Copeland A."/>
            <person name="Barry K.W."/>
            <person name="Cichocki N."/>
            <person name="Veneault-Fourrey C."/>
            <person name="LaButti K."/>
            <person name="Lindquist E.A."/>
            <person name="Lipzen A."/>
            <person name="Lundell T."/>
            <person name="Morin E."/>
            <person name="Murat C."/>
            <person name="Sun H."/>
            <person name="Tunlid A."/>
            <person name="Henrissat B."/>
            <person name="Grigoriev I.V."/>
            <person name="Hibbett D.S."/>
            <person name="Martin F."/>
            <person name="Nordberg H.P."/>
            <person name="Cantor M.N."/>
            <person name="Hua S.X."/>
        </authorList>
    </citation>
    <scope>NUCLEOTIDE SEQUENCE [LARGE SCALE GENOMIC DNA]</scope>
    <source>
        <strain evidence="3 4">Foug A</strain>
    </source>
</reference>
<gene>
    <name evidence="3" type="ORF">SCLCIDRAFT_640734</name>
</gene>
<feature type="compositionally biased region" description="Polar residues" evidence="2">
    <location>
        <begin position="184"/>
        <end position="198"/>
    </location>
</feature>
<keyword evidence="1" id="KW-0175">Coiled coil</keyword>